<dbReference type="SUPFAM" id="SSF52540">
    <property type="entry name" value="P-loop containing nucleoside triphosphate hydrolases"/>
    <property type="match status" value="1"/>
</dbReference>
<sequence>MSIENLRNIAIVAHVDHGKTTLVDQLLKQSGTLNERTVLAERVMDSNDQEKERGITILAKNTAITWENKKTGTKNRINIVDTPGHADFGGEVERVLSMVDTVLILVDAMDGPMPQTRFVTQKAFAMGFRPIVVVNKVDRPGARPEWVVEQVWDLFEKLGANDEQMEFPIVYASALNGYASLDENAREGDMTPLYEAIMQHAPKPDVDPEGPFQMRISQLDHNNFVGVIGIGRIQRGTLKKGMPVAVIDRHGKKRQGKIGQVLGFLGLERIEQDSAEAGDIVAISGIPELTISDTVTSLDVPEALPALSVDEPMISMTFQVNNSPFVGNKDLSGGKFLTSRQLRERLDREKVHNVALRVEDGSDADKFLVSGRGELHLSVLIENMRREGYELAVSRPEVIIKEIDGQKMEPIEQLVVDIEEQHQGGVMERLGIRKGDLKNMVSDGKGRVRLEYLIPARGLIGFQNQFKTLTQGSGLLFHVFDHYGPYTPVAIAKRLNGVMIANAAGTTPAYSLGPLQERGKLFAAEGDSVYEGQLVGIHAKDNDLTVNAIKPKPLTNMRASGKDDAIQLTPATKFSLEQALDFIDDDELVEVTPKEIRMRKKHLTENDRKRASRG</sequence>
<dbReference type="InterPro" id="IPR035651">
    <property type="entry name" value="BipA_V"/>
</dbReference>
<dbReference type="PANTHER" id="PTHR42908:SF8">
    <property type="entry name" value="TR-TYPE G DOMAIN-CONTAINING PROTEIN"/>
    <property type="match status" value="1"/>
</dbReference>
<dbReference type="InterPro" id="IPR000795">
    <property type="entry name" value="T_Tr_GTP-bd_dom"/>
</dbReference>
<dbReference type="SUPFAM" id="SSF50447">
    <property type="entry name" value="Translation proteins"/>
    <property type="match status" value="1"/>
</dbReference>
<dbReference type="SMART" id="SM00838">
    <property type="entry name" value="EFG_C"/>
    <property type="match status" value="1"/>
</dbReference>
<dbReference type="InterPro" id="IPR000640">
    <property type="entry name" value="EFG_V-like"/>
</dbReference>
<dbReference type="PROSITE" id="PS00301">
    <property type="entry name" value="G_TR_1"/>
    <property type="match status" value="1"/>
</dbReference>
<evidence type="ECO:0000256" key="2">
    <source>
        <dbReference type="ARBA" id="ARBA00023134"/>
    </source>
</evidence>
<dbReference type="InterPro" id="IPR047043">
    <property type="entry name" value="BipA_III"/>
</dbReference>
<dbReference type="HAMAP" id="MF_00849">
    <property type="entry name" value="BipA"/>
    <property type="match status" value="1"/>
</dbReference>
<dbReference type="Pfam" id="PF21018">
    <property type="entry name" value="BipA_C"/>
    <property type="match status" value="1"/>
</dbReference>
<comment type="subcellular location">
    <subcellularLocation>
        <location evidence="3">Cytoplasm</location>
    </subcellularLocation>
    <text evidence="3">Binds to ribosomes.</text>
</comment>
<dbReference type="PRINTS" id="PR00315">
    <property type="entry name" value="ELONGATNFCT"/>
</dbReference>
<comment type="subunit">
    <text evidence="3">Monomer.</text>
</comment>
<dbReference type="CDD" id="cd03710">
    <property type="entry name" value="BipA_TypA_C"/>
    <property type="match status" value="1"/>
</dbReference>
<dbReference type="InterPro" id="IPR027417">
    <property type="entry name" value="P-loop_NTPase"/>
</dbReference>
<dbReference type="InterPro" id="IPR005225">
    <property type="entry name" value="Small_GTP-bd"/>
</dbReference>
<dbReference type="InterPro" id="IPR006298">
    <property type="entry name" value="BipA"/>
</dbReference>
<gene>
    <name evidence="5" type="primary">typA</name>
    <name evidence="3" type="synonym">bipA</name>
    <name evidence="5" type="ORF">ISP25_20560</name>
</gene>
<dbReference type="RefSeq" id="WP_192160508.1">
    <property type="nucleotide sequence ID" value="NZ_JADIKK010000008.1"/>
</dbReference>
<dbReference type="InterPro" id="IPR047042">
    <property type="entry name" value="BipA_II"/>
</dbReference>
<dbReference type="CDD" id="cd01891">
    <property type="entry name" value="TypA_BipA"/>
    <property type="match status" value="1"/>
</dbReference>
<dbReference type="CDD" id="cd03691">
    <property type="entry name" value="BipA_TypA_II"/>
    <property type="match status" value="1"/>
</dbReference>
<keyword evidence="3" id="KW-0690">Ribosome biogenesis</keyword>
<keyword evidence="3" id="KW-0820">tRNA-binding</keyword>
<dbReference type="Proteomes" id="UP001620339">
    <property type="component" value="Unassembled WGS sequence"/>
</dbReference>
<evidence type="ECO:0000256" key="1">
    <source>
        <dbReference type="ARBA" id="ARBA00022741"/>
    </source>
</evidence>
<protein>
    <recommendedName>
        <fullName evidence="3">Large ribosomal subunit assembly factor BipA</fullName>
        <ecNumber evidence="3">3.6.5.-</ecNumber>
    </recommendedName>
    <alternativeName>
        <fullName evidence="3">GTP-binding protein BipA</fullName>
    </alternativeName>
</protein>
<keyword evidence="3" id="KW-0963">Cytoplasm</keyword>
<dbReference type="Gene3D" id="3.30.70.870">
    <property type="entry name" value="Elongation Factor G (Translational Gtpase), domain 3"/>
    <property type="match status" value="1"/>
</dbReference>
<dbReference type="Pfam" id="PF00679">
    <property type="entry name" value="EFG_C"/>
    <property type="match status" value="1"/>
</dbReference>
<keyword evidence="3" id="KW-0694">RNA-binding</keyword>
<name>A0ABW8JAX7_9GAMM</name>
<comment type="catalytic activity">
    <reaction evidence="3">
        <text>GTP + H2O = GDP + phosphate + H(+)</text>
        <dbReference type="Rhea" id="RHEA:19669"/>
        <dbReference type="ChEBI" id="CHEBI:15377"/>
        <dbReference type="ChEBI" id="CHEBI:15378"/>
        <dbReference type="ChEBI" id="CHEBI:37565"/>
        <dbReference type="ChEBI" id="CHEBI:43474"/>
        <dbReference type="ChEBI" id="CHEBI:58189"/>
    </reaction>
</comment>
<feature type="domain" description="Tr-type G" evidence="4">
    <location>
        <begin position="4"/>
        <end position="205"/>
    </location>
</feature>
<comment type="function">
    <text evidence="3">A 50S ribosomal subunit assembly protein with GTPase activity, required for 50S subunit assembly at low temperatures, may also play a role in translation. Binds GTP and analogs. Binds the 70S ribosome between the 30S and 50S subunits, in a similar position as ribosome-bound EF-G; it contacts a number of ribosomal proteins, both rRNAs and the A-site tRNA.</text>
</comment>
<dbReference type="InterPro" id="IPR035647">
    <property type="entry name" value="EFG_III/V"/>
</dbReference>
<dbReference type="InterPro" id="IPR042116">
    <property type="entry name" value="TypA/BipA_C"/>
</dbReference>
<dbReference type="Gene3D" id="2.40.30.10">
    <property type="entry name" value="Translation factors"/>
    <property type="match status" value="1"/>
</dbReference>
<dbReference type="Gene3D" id="3.30.70.240">
    <property type="match status" value="1"/>
</dbReference>
<dbReference type="CDD" id="cd16263">
    <property type="entry name" value="BipA_III"/>
    <property type="match status" value="1"/>
</dbReference>
<dbReference type="Gene3D" id="2.40.50.250">
    <property type="entry name" value="bipa protein"/>
    <property type="match status" value="1"/>
</dbReference>
<keyword evidence="2 3" id="KW-0342">GTP-binding</keyword>
<reference evidence="5 6" key="1">
    <citation type="submission" date="2020-10" db="EMBL/GenBank/DDBJ databases">
        <title>Phylogeny of dyella-like bacteria.</title>
        <authorList>
            <person name="Fu J."/>
        </authorList>
    </citation>
    <scope>NUCLEOTIDE SEQUENCE [LARGE SCALE GENOMIC DNA]</scope>
    <source>
        <strain evidence="5 6">KACC 19113</strain>
    </source>
</reference>
<dbReference type="EC" id="3.6.5.-" evidence="3"/>
<dbReference type="NCBIfam" id="TIGR00231">
    <property type="entry name" value="small_GTP"/>
    <property type="match status" value="1"/>
</dbReference>
<dbReference type="InterPro" id="IPR031157">
    <property type="entry name" value="G_TR_CS"/>
</dbReference>
<keyword evidence="3" id="KW-0699">rRNA-binding</keyword>
<dbReference type="EMBL" id="JADIKK010000008">
    <property type="protein sequence ID" value="MFK2879471.1"/>
    <property type="molecule type" value="Genomic_DNA"/>
</dbReference>
<evidence type="ECO:0000256" key="3">
    <source>
        <dbReference type="HAMAP-Rule" id="MF_00849"/>
    </source>
</evidence>
<organism evidence="5 6">
    <name type="scientific">Rhodanobacter hydrolyticus</name>
    <dbReference type="NCBI Taxonomy" id="2250595"/>
    <lineage>
        <taxon>Bacteria</taxon>
        <taxon>Pseudomonadati</taxon>
        <taxon>Pseudomonadota</taxon>
        <taxon>Gammaproteobacteria</taxon>
        <taxon>Lysobacterales</taxon>
        <taxon>Rhodanobacteraceae</taxon>
        <taxon>Rhodanobacter</taxon>
    </lineage>
</organism>
<proteinExistence type="inferred from homology"/>
<feature type="binding site" evidence="3">
    <location>
        <begin position="135"/>
        <end position="138"/>
    </location>
    <ligand>
        <name>GTP</name>
        <dbReference type="ChEBI" id="CHEBI:37565"/>
    </ligand>
</feature>
<accession>A0ABW8JAX7</accession>
<dbReference type="PROSITE" id="PS51722">
    <property type="entry name" value="G_TR_2"/>
    <property type="match status" value="1"/>
</dbReference>
<dbReference type="InterPro" id="IPR048876">
    <property type="entry name" value="BipA_C"/>
</dbReference>
<dbReference type="InterPro" id="IPR009000">
    <property type="entry name" value="Transl_B-barrel_sf"/>
</dbReference>
<keyword evidence="1 3" id="KW-0547">Nucleotide-binding</keyword>
<keyword evidence="3" id="KW-0378">Hydrolase</keyword>
<comment type="caution">
    <text evidence="5">The sequence shown here is derived from an EMBL/GenBank/DDBJ whole genome shotgun (WGS) entry which is preliminary data.</text>
</comment>
<dbReference type="Gene3D" id="3.40.50.300">
    <property type="entry name" value="P-loop containing nucleotide triphosphate hydrolases"/>
    <property type="match status" value="1"/>
</dbReference>
<dbReference type="NCBIfam" id="TIGR01394">
    <property type="entry name" value="TypA_BipA"/>
    <property type="match status" value="1"/>
</dbReference>
<evidence type="ECO:0000259" key="4">
    <source>
        <dbReference type="PROSITE" id="PS51722"/>
    </source>
</evidence>
<dbReference type="PANTHER" id="PTHR42908">
    <property type="entry name" value="TRANSLATION ELONGATION FACTOR-RELATED"/>
    <property type="match status" value="1"/>
</dbReference>
<keyword evidence="6" id="KW-1185">Reference proteome</keyword>
<dbReference type="InterPro" id="IPR047041">
    <property type="entry name" value="BipA_GTP-bd_dom"/>
</dbReference>
<dbReference type="Pfam" id="PF00009">
    <property type="entry name" value="GTP_EFTU"/>
    <property type="match status" value="1"/>
</dbReference>
<evidence type="ECO:0000313" key="5">
    <source>
        <dbReference type="EMBL" id="MFK2879471.1"/>
    </source>
</evidence>
<evidence type="ECO:0000313" key="6">
    <source>
        <dbReference type="Proteomes" id="UP001620339"/>
    </source>
</evidence>
<feature type="binding site" evidence="3">
    <location>
        <begin position="16"/>
        <end position="21"/>
    </location>
    <ligand>
        <name>GTP</name>
        <dbReference type="ChEBI" id="CHEBI:37565"/>
    </ligand>
</feature>
<dbReference type="InterPro" id="IPR004161">
    <property type="entry name" value="EFTu-like_2"/>
</dbReference>
<comment type="similarity">
    <text evidence="3">Belongs to the TRAFAC class translation factor GTPase superfamily. Classic translation factor GTPase family. BipA subfamily.</text>
</comment>
<dbReference type="Pfam" id="PF03144">
    <property type="entry name" value="GTP_EFTU_D2"/>
    <property type="match status" value="1"/>
</dbReference>
<dbReference type="SUPFAM" id="SSF54980">
    <property type="entry name" value="EF-G C-terminal domain-like"/>
    <property type="match status" value="2"/>
</dbReference>